<gene>
    <name evidence="4" type="ORF">CGL51_00065</name>
    <name evidence="3" type="ORF">CGL52_10410</name>
    <name evidence="2" type="ORF">HA333_11535</name>
</gene>
<keyword evidence="1" id="KW-0812">Transmembrane</keyword>
<comment type="caution">
    <text evidence="4">The sequence shown here is derived from an EMBL/GenBank/DDBJ whole genome shotgun (WGS) entry which is preliminary data.</text>
</comment>
<keyword evidence="1" id="KW-0472">Membrane</keyword>
<evidence type="ECO:0000256" key="1">
    <source>
        <dbReference type="SAM" id="Phobius"/>
    </source>
</evidence>
<dbReference type="EMBL" id="NMUF01000034">
    <property type="protein sequence ID" value="RFA96812.1"/>
    <property type="molecule type" value="Genomic_DNA"/>
</dbReference>
<dbReference type="RefSeq" id="WP_011007679.1">
    <property type="nucleotide sequence ID" value="NZ_DUJP01000038.1"/>
</dbReference>
<reference evidence="2" key="2">
    <citation type="journal article" date="2020" name="bioRxiv">
        <title>A rank-normalized archaeal taxonomy based on genome phylogeny resolves widespread incomplete and uneven classifications.</title>
        <authorList>
            <person name="Rinke C."/>
            <person name="Chuvochina M."/>
            <person name="Mussig A.J."/>
            <person name="Chaumeil P.-A."/>
            <person name="Waite D.W."/>
            <person name="Whitman W.B."/>
            <person name="Parks D.H."/>
            <person name="Hugenholtz P."/>
        </authorList>
    </citation>
    <scope>NUCLEOTIDE SEQUENCE</scope>
    <source>
        <strain evidence="2">UBA8839</strain>
    </source>
</reference>
<evidence type="ECO:0000313" key="5">
    <source>
        <dbReference type="Proteomes" id="UP000256877"/>
    </source>
</evidence>
<accession>A0A371R3T9</accession>
<dbReference type="Proteomes" id="UP000651120">
    <property type="component" value="Unassembled WGS sequence"/>
</dbReference>
<sequence length="234" mass="26202">MWWAVYFVAVTAILIAIVGVFSILADTYKGALEAYRIAKFAVDQWSSLSSQLNYTICLAAESLAKKALVSLNASVYKDLGPMFAEAMEEVRRRTLLKRLNYSWAFKDDVFMWNATFLKFRTSGAVDWLRPTELINSVEEIKAASFDLSASSIEDVLRPLVPKNAVLQGVVHGYLYGNGTYSGYLQGEYLLKDKTPLRCINATLSVSFTASHYATLTVNSTSPSVYIYYQVFIDN</sequence>
<proteinExistence type="predicted"/>
<keyword evidence="1" id="KW-1133">Transmembrane helix</keyword>
<feature type="transmembrane region" description="Helical" evidence="1">
    <location>
        <begin position="6"/>
        <end position="25"/>
    </location>
</feature>
<dbReference type="OMA" id="LNYSWAF"/>
<evidence type="ECO:0000313" key="3">
    <source>
        <dbReference type="EMBL" id="RFA96812.1"/>
    </source>
</evidence>
<organism evidence="4 6">
    <name type="scientific">Pyrobaculum aerophilum</name>
    <dbReference type="NCBI Taxonomy" id="13773"/>
    <lineage>
        <taxon>Archaea</taxon>
        <taxon>Thermoproteota</taxon>
        <taxon>Thermoprotei</taxon>
        <taxon>Thermoproteales</taxon>
        <taxon>Thermoproteaceae</taxon>
        <taxon>Pyrobaculum</taxon>
    </lineage>
</organism>
<dbReference type="Proteomes" id="UP000257123">
    <property type="component" value="Unassembled WGS sequence"/>
</dbReference>
<reference evidence="5 6" key="1">
    <citation type="submission" date="2017-07" db="EMBL/GenBank/DDBJ databases">
        <title>Draft genome sequence of aerobic hyperthermophilic archaea, Pyrobaculum aerophilum YKB31 and YKB32.</title>
        <authorList>
            <person name="Mochizuki T."/>
            <person name="Berliner A.J."/>
            <person name="Yoshida-Takashima Y."/>
            <person name="Takaki Y."/>
            <person name="Nunoura T."/>
            <person name="Takai K."/>
        </authorList>
    </citation>
    <scope>NUCLEOTIDE SEQUENCE [LARGE SCALE GENOMIC DNA]</scope>
    <source>
        <strain evidence="4 6">YKB31</strain>
        <strain evidence="3 5">YKB32</strain>
    </source>
</reference>
<dbReference type="AlphaFoldDB" id="A0A371R3T9"/>
<dbReference type="GeneID" id="1465442"/>
<evidence type="ECO:0000313" key="2">
    <source>
        <dbReference type="EMBL" id="HII48034.1"/>
    </source>
</evidence>
<protein>
    <submittedName>
        <fullName evidence="4">Uncharacterized protein</fullName>
    </submittedName>
</protein>
<name>A0A371R3T9_9CREN</name>
<evidence type="ECO:0000313" key="6">
    <source>
        <dbReference type="Proteomes" id="UP000257123"/>
    </source>
</evidence>
<dbReference type="EMBL" id="NMUE01000001">
    <property type="protein sequence ID" value="RFA98478.1"/>
    <property type="molecule type" value="Genomic_DNA"/>
</dbReference>
<evidence type="ECO:0000313" key="4">
    <source>
        <dbReference type="EMBL" id="RFA98478.1"/>
    </source>
</evidence>
<dbReference type="OrthoDB" id="27839at2157"/>
<dbReference type="EMBL" id="DUJP01000038">
    <property type="protein sequence ID" value="HII48034.1"/>
    <property type="molecule type" value="Genomic_DNA"/>
</dbReference>
<dbReference type="Proteomes" id="UP000256877">
    <property type="component" value="Unassembled WGS sequence"/>
</dbReference>